<evidence type="ECO:0000313" key="3">
    <source>
        <dbReference type="Proteomes" id="UP000253501"/>
    </source>
</evidence>
<evidence type="ECO:0008006" key="4">
    <source>
        <dbReference type="Google" id="ProtNLM"/>
    </source>
</evidence>
<dbReference type="PANTHER" id="PTHR48228">
    <property type="entry name" value="SUCCINYL-COA--D-CITRAMALATE COA-TRANSFERASE"/>
    <property type="match status" value="1"/>
</dbReference>
<dbReference type="GO" id="GO:0016740">
    <property type="term" value="F:transferase activity"/>
    <property type="evidence" value="ECO:0007669"/>
    <property type="project" value="UniProtKB-KW"/>
</dbReference>
<organism evidence="2 3">
    <name type="scientific">Cupriavidus necator</name>
    <name type="common">Alcaligenes eutrophus</name>
    <name type="synonym">Ralstonia eutropha</name>
    <dbReference type="NCBI Taxonomy" id="106590"/>
    <lineage>
        <taxon>Bacteria</taxon>
        <taxon>Pseudomonadati</taxon>
        <taxon>Pseudomonadota</taxon>
        <taxon>Betaproteobacteria</taxon>
        <taxon>Burkholderiales</taxon>
        <taxon>Burkholderiaceae</taxon>
        <taxon>Cupriavidus</taxon>
    </lineage>
</organism>
<reference evidence="2 3" key="1">
    <citation type="submission" date="2018-04" db="EMBL/GenBank/DDBJ databases">
        <title>Cupriavidus necator CR12 genome sequencing and assembly.</title>
        <authorList>
            <person name="Ben Fekih I."/>
            <person name="Mazhar H.S."/>
            <person name="Bello S.K."/>
            <person name="Rensing C."/>
        </authorList>
    </citation>
    <scope>NUCLEOTIDE SEQUENCE [LARGE SCALE GENOMIC DNA]</scope>
    <source>
        <strain evidence="2 3">CR12</strain>
    </source>
</reference>
<name>A0A367PJN6_CUPNE</name>
<dbReference type="PANTHER" id="PTHR48228:SF6">
    <property type="entry name" value="L-CARNITINE COA-TRANSFERASE"/>
    <property type="match status" value="1"/>
</dbReference>
<dbReference type="Pfam" id="PF02515">
    <property type="entry name" value="CoA_transf_3"/>
    <property type="match status" value="3"/>
</dbReference>
<dbReference type="Gene3D" id="3.40.50.10540">
    <property type="entry name" value="Crotonobetainyl-coa:carnitine coa-transferase, domain 1"/>
    <property type="match status" value="2"/>
</dbReference>
<dbReference type="AlphaFoldDB" id="A0A367PJN6"/>
<dbReference type="Proteomes" id="UP000253501">
    <property type="component" value="Unassembled WGS sequence"/>
</dbReference>
<dbReference type="Gene3D" id="3.30.1540.10">
    <property type="entry name" value="formyl-coa transferase, domain 3"/>
    <property type="match status" value="1"/>
</dbReference>
<dbReference type="InterPro" id="IPR044855">
    <property type="entry name" value="CoA-Trfase_III_dom3_sf"/>
</dbReference>
<gene>
    <name evidence="2" type="ORF">DDK22_17795</name>
</gene>
<protein>
    <recommendedName>
        <fullName evidence="4">CoA transferase</fullName>
    </recommendedName>
</protein>
<dbReference type="InterPro" id="IPR003673">
    <property type="entry name" value="CoA-Trfase_fam_III"/>
</dbReference>
<evidence type="ECO:0000313" key="2">
    <source>
        <dbReference type="EMBL" id="RCJ07255.1"/>
    </source>
</evidence>
<comment type="caution">
    <text evidence="2">The sequence shown here is derived from an EMBL/GenBank/DDBJ whole genome shotgun (WGS) entry which is preliminary data.</text>
</comment>
<dbReference type="EMBL" id="QDHA01000040">
    <property type="protein sequence ID" value="RCJ07255.1"/>
    <property type="molecule type" value="Genomic_DNA"/>
</dbReference>
<dbReference type="InterPro" id="IPR050509">
    <property type="entry name" value="CoA-transferase_III"/>
</dbReference>
<dbReference type="SUPFAM" id="SSF89796">
    <property type="entry name" value="CoA-transferase family III (CaiB/BaiF)"/>
    <property type="match status" value="2"/>
</dbReference>
<dbReference type="InterPro" id="IPR023606">
    <property type="entry name" value="CoA-Trfase_III_dom_1_sf"/>
</dbReference>
<proteinExistence type="predicted"/>
<sequence>METMSMVTKKSPLDGVRVLNLGGGWAGRVAAMLLADQGADVLEIDRPDRESGLEDALLARGKVVSSLNLKNSDGQERALSLAHTADIVLDNLGPGRASQFGLDYSRLRERNPSLVYVSIPGFAEYSPLAQTAAWEGTVAAAVGVYTDIHALGPVLGGAPIFTALPMASAYGGVHAAIAAMMVFLQRLKTGRGRRVEVPLADAVLSAMALLIMKIEGQPRRFDLPPIDKAMTEVAFPILRELHTQLSDEHRHQITDYLASFGWPQFGNHVCADGRYIFISAAEHVHQARACLEVLGLLDQLVAEGMVVGSPYEEGGDGNNINYSAGLSPTWAARLRSVMSERFLTKSAHEWEALLRKAGVPASVVHSADEWLESPAAQAGGNVCELEDAEYGRVRQTGRYISIEGAAAVSPALRPRRSTNLLDWSGPRLPLSSATAKQEKPLSGLRVLDLSNVIAGPAAARVLAEFGADVIRIDAPAPQAGPRMTMWFGIDVNQGKRAIILDLKSSEGRAVLADLVKKSDVVIHNFLDRSTDQIGISDHQLRQINPDIISCQVSAWGGPQGGPFKDAPAFDPVLQAATGITVRYGTSKAPILHGIASCVDYITGFSAALGVAQALIARELGRGGAHVRTSLSMGAQLVQFPFMVASARQARSAEPSGQSAVGYGTHYRYYQARDGWAFLACRAQDLDKVADLLGAAEPTDQCLSETLAEMTCVEAAGRLRPAKAASLVQISRLDELRENTTIDLPAQFREGEMHLAMLSSAHPSGYRVSLPLPTWYRFESEPCEPLTAAPAPGTHTRSVLAELGLSNSEVERLLAKGVAHERWEILKHYLPL</sequence>
<keyword evidence="1" id="KW-0808">Transferase</keyword>
<accession>A0A367PJN6</accession>
<evidence type="ECO:0000256" key="1">
    <source>
        <dbReference type="ARBA" id="ARBA00022679"/>
    </source>
</evidence>